<dbReference type="EMBL" id="BCSY01000039">
    <property type="protein sequence ID" value="GAS95520.1"/>
    <property type="molecule type" value="Genomic_DNA"/>
</dbReference>
<evidence type="ECO:0000256" key="1">
    <source>
        <dbReference type="SAM" id="MobiDB-lite"/>
    </source>
</evidence>
<evidence type="ECO:0000313" key="2">
    <source>
        <dbReference type="EMBL" id="GAS95520.1"/>
    </source>
</evidence>
<proteinExistence type="predicted"/>
<dbReference type="AlphaFoldDB" id="A0A117I9Z4"/>
<feature type="compositionally biased region" description="Basic and acidic residues" evidence="1">
    <location>
        <begin position="273"/>
        <end position="297"/>
    </location>
</feature>
<reference evidence="3" key="1">
    <citation type="journal article" date="2016" name="Genome Announc.">
        <title>Draft Genome Sequences of Five Rapidly Growing Mycobacterium Species, M. thermoresistibile, M. fortuitum subsp. acetamidolyticum, M. canariasense, M. brisbanense, and M. novocastrense.</title>
        <authorList>
            <person name="Katahira K."/>
            <person name="Ogura Y."/>
            <person name="Gotoh Y."/>
            <person name="Hayashi T."/>
        </authorList>
    </citation>
    <scope>NUCLEOTIDE SEQUENCE [LARGE SCALE GENOMIC DNA]</scope>
    <source>
        <strain evidence="3">JCM15298</strain>
    </source>
</reference>
<accession>A0A117I9Z4</accession>
<name>A0A117I9Z4_MYCCR</name>
<organism evidence="2 3">
    <name type="scientific">Mycolicibacterium canariasense</name>
    <name type="common">Mycobacterium canariasense</name>
    <dbReference type="NCBI Taxonomy" id="228230"/>
    <lineage>
        <taxon>Bacteria</taxon>
        <taxon>Bacillati</taxon>
        <taxon>Actinomycetota</taxon>
        <taxon>Actinomycetes</taxon>
        <taxon>Mycobacteriales</taxon>
        <taxon>Mycobacteriaceae</taxon>
        <taxon>Mycolicibacterium</taxon>
    </lineage>
</organism>
<keyword evidence="3" id="KW-1185">Reference proteome</keyword>
<gene>
    <name evidence="2" type="ORF">RMCC_2486</name>
</gene>
<dbReference type="InterPro" id="IPR010982">
    <property type="entry name" value="Lambda_DNA-bd_dom_sf"/>
</dbReference>
<reference evidence="3" key="2">
    <citation type="submission" date="2016-02" db="EMBL/GenBank/DDBJ databases">
        <title>Draft genome sequence of five rapidly growing Mycobacterium species.</title>
        <authorList>
            <person name="Katahira K."/>
            <person name="Gotou Y."/>
            <person name="Iida K."/>
            <person name="Ogura Y."/>
            <person name="Hayashi T."/>
        </authorList>
    </citation>
    <scope>NUCLEOTIDE SEQUENCE [LARGE SCALE GENOMIC DNA]</scope>
    <source>
        <strain evidence="3">JCM15298</strain>
    </source>
</reference>
<dbReference type="CDD" id="cd00093">
    <property type="entry name" value="HTH_XRE"/>
    <property type="match status" value="1"/>
</dbReference>
<protein>
    <submittedName>
        <fullName evidence="2">Gp44</fullName>
    </submittedName>
</protein>
<feature type="region of interest" description="Disordered" evidence="1">
    <location>
        <begin position="231"/>
        <end position="254"/>
    </location>
</feature>
<sequence length="297" mass="31641">MFDNYIGVIAKNPAGATGGLCTCSQANIGGVEEERVREDWPFGPALRRHREEAGLSQREASRRTATVTGGKPVVSAGRWKQLETGWQKNKGLLIPIGTTPATVCAAAKAVGWDRDEALQTAGFDVDADSQPAPTDWESFYGAPLSPAALSIEGHRHVAQHTWEAARNLTEVVLEDPTPRPQLLIATRLAIHVINSMIVQRLLESPYVVELGPELQNLYADLIHQTEKLTGAESHEVPATQAAESPASPEGNKVKEVLVVADQVDDGATIDADVGTKADDPGVDGAKDGEEGHDLPGA</sequence>
<dbReference type="InterPro" id="IPR001387">
    <property type="entry name" value="Cro/C1-type_HTH"/>
</dbReference>
<dbReference type="RefSeq" id="WP_201029540.1">
    <property type="nucleotide sequence ID" value="NZ_BCSY01000039.1"/>
</dbReference>
<evidence type="ECO:0000313" key="3">
    <source>
        <dbReference type="Proteomes" id="UP000069443"/>
    </source>
</evidence>
<comment type="caution">
    <text evidence="2">The sequence shown here is derived from an EMBL/GenBank/DDBJ whole genome shotgun (WGS) entry which is preliminary data.</text>
</comment>
<dbReference type="Proteomes" id="UP000069443">
    <property type="component" value="Unassembled WGS sequence"/>
</dbReference>
<dbReference type="Gene3D" id="1.10.260.40">
    <property type="entry name" value="lambda repressor-like DNA-binding domains"/>
    <property type="match status" value="1"/>
</dbReference>
<dbReference type="STRING" id="228230.RMCC_2486"/>
<feature type="region of interest" description="Disordered" evidence="1">
    <location>
        <begin position="268"/>
        <end position="297"/>
    </location>
</feature>
<dbReference type="GO" id="GO:0003677">
    <property type="term" value="F:DNA binding"/>
    <property type="evidence" value="ECO:0007669"/>
    <property type="project" value="InterPro"/>
</dbReference>
<feature type="region of interest" description="Disordered" evidence="1">
    <location>
        <begin position="49"/>
        <end position="69"/>
    </location>
</feature>